<organism evidence="1 2">
    <name type="scientific">Aspergillus costaricaensis CBS 115574</name>
    <dbReference type="NCBI Taxonomy" id="1448317"/>
    <lineage>
        <taxon>Eukaryota</taxon>
        <taxon>Fungi</taxon>
        <taxon>Dikarya</taxon>
        <taxon>Ascomycota</taxon>
        <taxon>Pezizomycotina</taxon>
        <taxon>Eurotiomycetes</taxon>
        <taxon>Eurotiomycetidae</taxon>
        <taxon>Eurotiales</taxon>
        <taxon>Aspergillaceae</taxon>
        <taxon>Aspergillus</taxon>
        <taxon>Aspergillus subgen. Circumdati</taxon>
    </lineage>
</organism>
<protein>
    <submittedName>
        <fullName evidence="1">Uncharacterized protein</fullName>
    </submittedName>
</protein>
<dbReference type="Proteomes" id="UP000249748">
    <property type="component" value="Unassembled WGS sequence"/>
</dbReference>
<accession>A0ACD1I486</accession>
<reference evidence="1" key="1">
    <citation type="submission" date="2018-02" db="EMBL/GenBank/DDBJ databases">
        <title>The genomes of Aspergillus section Nigri reveals drivers in fungal speciation.</title>
        <authorList>
            <consortium name="DOE Joint Genome Institute"/>
            <person name="Vesth T.C."/>
            <person name="Nybo J."/>
            <person name="Theobald S."/>
            <person name="Brandl J."/>
            <person name="Frisvad J.C."/>
            <person name="Nielsen K.F."/>
            <person name="Lyhne E.K."/>
            <person name="Kogle M.E."/>
            <person name="Kuo A."/>
            <person name="Riley R."/>
            <person name="Clum A."/>
            <person name="Nolan M."/>
            <person name="Lipzen A."/>
            <person name="Salamov A."/>
            <person name="Henrissat B."/>
            <person name="Wiebenga A."/>
            <person name="De vries R.P."/>
            <person name="Grigoriev I.V."/>
            <person name="Mortensen U.H."/>
            <person name="Andersen M.R."/>
            <person name="Baker S.E."/>
        </authorList>
    </citation>
    <scope>NUCLEOTIDE SEQUENCE</scope>
    <source>
        <strain evidence="1">CBS 115574</strain>
    </source>
</reference>
<gene>
    <name evidence="1" type="ORF">BO79DRAFT_221006</name>
</gene>
<evidence type="ECO:0000313" key="1">
    <source>
        <dbReference type="EMBL" id="RAK85047.1"/>
    </source>
</evidence>
<name>A0ACD1I486_9EURO</name>
<dbReference type="EMBL" id="KZ824568">
    <property type="protein sequence ID" value="RAK85047.1"/>
    <property type="molecule type" value="Genomic_DNA"/>
</dbReference>
<proteinExistence type="predicted"/>
<sequence>MENEDLRIKENNQDKSQNILIAMARGSSAEALYFKGPRERWIRFCLPDGGFLPEKSTFSHGDTAVCFRIIDRDIASKLSFEIFATEEISKVKHELHPENVVHSARLEFSLHIDGKQPRCVQDFAFKKHFTVKATEGQSGVKLQEVPCGIRIMRVGSAIMAHVHPDSNQIKDNLLTTEIRGTEILLPEYTDVKLIVKVPQVTGPAVEWKISGFTVTEYTENLLPDKLNIVLYGGRISKLPKEESTVNYDCSKTTVLTAIAIFLYNCGLNVLLLGASNTAVDILMDQLTALHSIHYNAYEVVNNYLSKPKDQRPGPSSPEEDAKWLAKETAFKKYWDTIGELVVQDASIVAYTHNLAGTPIVRRNLAANRKKIVIIADEDGQALEPDVLIPLVYLDRPGDPRLSKSPSAFTYYGKMTDDPSVQSISIDTKFLDALLDWIKTRVPDVNFESGMELIGVNVMDGETVVNDRTRSRSNLANVTIFDVDPEHIDNTAIWAEALNVLSKGLPFFEER</sequence>
<keyword evidence="2" id="KW-1185">Reference proteome</keyword>
<evidence type="ECO:0000313" key="2">
    <source>
        <dbReference type="Proteomes" id="UP000249748"/>
    </source>
</evidence>